<dbReference type="Pfam" id="PF05016">
    <property type="entry name" value="ParE_toxin"/>
    <property type="match status" value="1"/>
</dbReference>
<dbReference type="AlphaFoldDB" id="A0A921K8H5"/>
<protein>
    <submittedName>
        <fullName evidence="3">Type II toxin-antitoxin system RelE/ParE family toxin</fullName>
    </submittedName>
</protein>
<dbReference type="EMBL" id="DYXC01000053">
    <property type="protein sequence ID" value="HJF13944.1"/>
    <property type="molecule type" value="Genomic_DNA"/>
</dbReference>
<dbReference type="InterPro" id="IPR007712">
    <property type="entry name" value="RelE/ParE_toxin"/>
</dbReference>
<comment type="caution">
    <text evidence="3">The sequence shown here is derived from an EMBL/GenBank/DDBJ whole genome shotgun (WGS) entry which is preliminary data.</text>
</comment>
<proteinExistence type="inferred from homology"/>
<dbReference type="Gene3D" id="3.30.2310.20">
    <property type="entry name" value="RelE-like"/>
    <property type="match status" value="1"/>
</dbReference>
<reference evidence="3" key="2">
    <citation type="submission" date="2021-09" db="EMBL/GenBank/DDBJ databases">
        <authorList>
            <person name="Gilroy R."/>
        </authorList>
    </citation>
    <scope>NUCLEOTIDE SEQUENCE</scope>
    <source>
        <strain evidence="3">ChiHjej13B12-14962</strain>
    </source>
</reference>
<dbReference type="SUPFAM" id="SSF143011">
    <property type="entry name" value="RelE-like"/>
    <property type="match status" value="1"/>
</dbReference>
<dbReference type="Proteomes" id="UP000703315">
    <property type="component" value="Unassembled WGS sequence"/>
</dbReference>
<keyword evidence="2" id="KW-1277">Toxin-antitoxin system</keyword>
<comment type="similarity">
    <text evidence="1">Belongs to the RelE toxin family.</text>
</comment>
<dbReference type="InterPro" id="IPR035093">
    <property type="entry name" value="RelE/ParE_toxin_dom_sf"/>
</dbReference>
<evidence type="ECO:0000256" key="1">
    <source>
        <dbReference type="ARBA" id="ARBA00006226"/>
    </source>
</evidence>
<sequence>MRLASKPLRCSSGFWCYRVGDYRILVSIHDDELLVLVVDAEHRRQIYRNR</sequence>
<dbReference type="PANTHER" id="PTHR35601:SF1">
    <property type="entry name" value="TOXIN RELE"/>
    <property type="match status" value="1"/>
</dbReference>
<reference evidence="3" key="1">
    <citation type="journal article" date="2021" name="PeerJ">
        <title>Extensive microbial diversity within the chicken gut microbiome revealed by metagenomics and culture.</title>
        <authorList>
            <person name="Gilroy R."/>
            <person name="Ravi A."/>
            <person name="Getino M."/>
            <person name="Pursley I."/>
            <person name="Horton D.L."/>
            <person name="Alikhan N.F."/>
            <person name="Baker D."/>
            <person name="Gharbi K."/>
            <person name="Hall N."/>
            <person name="Watson M."/>
            <person name="Adriaenssens E.M."/>
            <person name="Foster-Nyarko E."/>
            <person name="Jarju S."/>
            <person name="Secka A."/>
            <person name="Antonio M."/>
            <person name="Oren A."/>
            <person name="Chaudhuri R.R."/>
            <person name="La Ragione R."/>
            <person name="Hildebrand F."/>
            <person name="Pallen M.J."/>
        </authorList>
    </citation>
    <scope>NUCLEOTIDE SEQUENCE</scope>
    <source>
        <strain evidence="3">ChiHjej13B12-14962</strain>
    </source>
</reference>
<dbReference type="PANTHER" id="PTHR35601">
    <property type="entry name" value="TOXIN RELE"/>
    <property type="match status" value="1"/>
</dbReference>
<evidence type="ECO:0000313" key="4">
    <source>
        <dbReference type="Proteomes" id="UP000703315"/>
    </source>
</evidence>
<accession>A0A921K8H5</accession>
<organism evidence="3 4">
    <name type="scientific">Enteractinococcus helveticum</name>
    <dbReference type="NCBI Taxonomy" id="1837282"/>
    <lineage>
        <taxon>Bacteria</taxon>
        <taxon>Bacillati</taxon>
        <taxon>Actinomycetota</taxon>
        <taxon>Actinomycetes</taxon>
        <taxon>Micrococcales</taxon>
        <taxon>Micrococcaceae</taxon>
    </lineage>
</organism>
<evidence type="ECO:0000313" key="3">
    <source>
        <dbReference type="EMBL" id="HJF13944.1"/>
    </source>
</evidence>
<evidence type="ECO:0000256" key="2">
    <source>
        <dbReference type="ARBA" id="ARBA00022649"/>
    </source>
</evidence>
<name>A0A921K8H5_9MICC</name>
<gene>
    <name evidence="3" type="ORF">K8V32_03960</name>
</gene>